<feature type="domain" description="Sugar 3,4-ketoisomerase QdtA cupin" evidence="1">
    <location>
        <begin position="6"/>
        <end position="119"/>
    </location>
</feature>
<evidence type="ECO:0000313" key="5">
    <source>
        <dbReference type="Proteomes" id="UP000279541"/>
    </source>
</evidence>
<dbReference type="OrthoDB" id="826649at2"/>
<reference evidence="3 4" key="1">
    <citation type="submission" date="2017-01" db="EMBL/GenBank/DDBJ databases">
        <authorList>
            <person name="Mah S.A."/>
            <person name="Swanson W.J."/>
            <person name="Moy G.W."/>
            <person name="Vacquier V.D."/>
        </authorList>
    </citation>
    <scope>NUCLEOTIDE SEQUENCE [LARGE SCALE GENOMIC DNA]</scope>
    <source>
        <strain evidence="3 4">DSM 16927</strain>
    </source>
</reference>
<dbReference type="KEGG" id="cjt:EG359_09460"/>
<organism evidence="3 4">
    <name type="scientific">Chryseobacterium joostei</name>
    <dbReference type="NCBI Taxonomy" id="112234"/>
    <lineage>
        <taxon>Bacteria</taxon>
        <taxon>Pseudomonadati</taxon>
        <taxon>Bacteroidota</taxon>
        <taxon>Flavobacteriia</taxon>
        <taxon>Flavobacteriales</taxon>
        <taxon>Weeksellaceae</taxon>
        <taxon>Chryseobacterium group</taxon>
        <taxon>Chryseobacterium</taxon>
    </lineage>
</organism>
<keyword evidence="5" id="KW-1185">Reference proteome</keyword>
<dbReference type="AlphaFoldDB" id="A0A1N7I3U3"/>
<dbReference type="Proteomes" id="UP000186106">
    <property type="component" value="Unassembled WGS sequence"/>
</dbReference>
<dbReference type="SUPFAM" id="SSF51182">
    <property type="entry name" value="RmlC-like cupins"/>
    <property type="match status" value="1"/>
</dbReference>
<accession>A0A1N7I3U3</accession>
<dbReference type="STRING" id="112234.SAMN05421768_102539"/>
<dbReference type="InterPro" id="IPR011051">
    <property type="entry name" value="RmlC_Cupin_sf"/>
</dbReference>
<evidence type="ECO:0000313" key="2">
    <source>
        <dbReference type="EMBL" id="AZA99834.1"/>
    </source>
</evidence>
<dbReference type="InterPro" id="IPR014710">
    <property type="entry name" value="RmlC-like_jellyroll"/>
</dbReference>
<reference evidence="2 5" key="2">
    <citation type="submission" date="2018-11" db="EMBL/GenBank/DDBJ databases">
        <title>Proposal to divide the Flavobacteriaceae and reorganize its genera based on Amino Acid Identity values calculated from whole genome sequences.</title>
        <authorList>
            <person name="Nicholson A.C."/>
            <person name="Gulvik C.A."/>
            <person name="Whitney A.M."/>
            <person name="Humrighouse B.W."/>
            <person name="Bell M."/>
            <person name="Holmes B."/>
            <person name="Steigerwalt A.G."/>
            <person name="Villarma A."/>
            <person name="Sheth M."/>
            <person name="Batra D."/>
            <person name="Pryor J."/>
            <person name="Bernardet J.-F."/>
            <person name="Hugo C."/>
            <person name="Kampfer P."/>
            <person name="Newman J."/>
            <person name="McQuiston J.R."/>
        </authorList>
    </citation>
    <scope>NUCLEOTIDE SEQUENCE [LARGE SCALE GENOMIC DNA]</scope>
    <source>
        <strain evidence="2 5">DSM 16927</strain>
    </source>
</reference>
<evidence type="ECO:0000313" key="4">
    <source>
        <dbReference type="Proteomes" id="UP000186106"/>
    </source>
</evidence>
<dbReference type="InterPro" id="IPR008894">
    <property type="entry name" value="QdtA_cupin_dom"/>
</dbReference>
<proteinExistence type="predicted"/>
<protein>
    <submittedName>
        <fullName evidence="2">Sugar epimerase</fullName>
    </submittedName>
    <submittedName>
        <fullName evidence="3">WxcM-like, C-terminal</fullName>
    </submittedName>
</protein>
<dbReference type="EMBL" id="CP033926">
    <property type="protein sequence ID" value="AZA99834.1"/>
    <property type="molecule type" value="Genomic_DNA"/>
</dbReference>
<dbReference type="Gene3D" id="2.60.120.10">
    <property type="entry name" value="Jelly Rolls"/>
    <property type="match status" value="1"/>
</dbReference>
<dbReference type="EMBL" id="FTNZ01000002">
    <property type="protein sequence ID" value="SIS31724.1"/>
    <property type="molecule type" value="Genomic_DNA"/>
</dbReference>
<dbReference type="Proteomes" id="UP000279541">
    <property type="component" value="Chromosome"/>
</dbReference>
<dbReference type="Pfam" id="PF05523">
    <property type="entry name" value="FdtA"/>
    <property type="match status" value="1"/>
</dbReference>
<gene>
    <name evidence="2" type="ORF">EG359_09460</name>
    <name evidence="3" type="ORF">SAMN05421768_102539</name>
</gene>
<evidence type="ECO:0000259" key="1">
    <source>
        <dbReference type="Pfam" id="PF05523"/>
    </source>
</evidence>
<dbReference type="RefSeq" id="WP_076352593.1">
    <property type="nucleotide sequence ID" value="NZ_CP033926.1"/>
</dbReference>
<evidence type="ECO:0000313" key="3">
    <source>
        <dbReference type="EMBL" id="SIS31724.1"/>
    </source>
</evidence>
<sequence length="136" mass="15934">MMLKGNKFQDERGIITYNNTYDASLVKRIYTIENASTDFIRGWQGHKIEQRWFACMSGKFRIGVIKIDDFDTPSPTLEPLYFELNTDQLDFLHIPAGNITSVQSLEENSKLLILSDYFLGEIDDEYRFPLEYFKNN</sequence>
<name>A0A1N7I3U3_9FLAO</name>